<organism evidence="1 2">
    <name type="scientific">Aegilops tauschii subsp. strangulata</name>
    <name type="common">Goatgrass</name>
    <dbReference type="NCBI Taxonomy" id="200361"/>
    <lineage>
        <taxon>Eukaryota</taxon>
        <taxon>Viridiplantae</taxon>
        <taxon>Streptophyta</taxon>
        <taxon>Embryophyta</taxon>
        <taxon>Tracheophyta</taxon>
        <taxon>Spermatophyta</taxon>
        <taxon>Magnoliopsida</taxon>
        <taxon>Liliopsida</taxon>
        <taxon>Poales</taxon>
        <taxon>Poaceae</taxon>
        <taxon>BOP clade</taxon>
        <taxon>Pooideae</taxon>
        <taxon>Triticodae</taxon>
        <taxon>Triticeae</taxon>
        <taxon>Triticinae</taxon>
        <taxon>Aegilops</taxon>
    </lineage>
</organism>
<keyword evidence="2" id="KW-1185">Reference proteome</keyword>
<dbReference type="AlphaFoldDB" id="A0A453BGF8"/>
<dbReference type="Gramene" id="AET2Gv20495500.1">
    <property type="protein sequence ID" value="AET2Gv20495500.1"/>
    <property type="gene ID" value="AET2Gv20495500"/>
</dbReference>
<evidence type="ECO:0000313" key="2">
    <source>
        <dbReference type="Proteomes" id="UP000015105"/>
    </source>
</evidence>
<dbReference type="EnsemblPlants" id="AET2Gv20495500.1">
    <property type="protein sequence ID" value="AET2Gv20495500.1"/>
    <property type="gene ID" value="AET2Gv20495500"/>
</dbReference>
<sequence length="76" mass="8832">MERPRRAWLATHLRPVSPVDCQRVKIPAHCLELPFECQASLGHSRQCGYFPPRCDSSERPLIHWPALGSLYSEKYR</sequence>
<protein>
    <submittedName>
        <fullName evidence="1">Uncharacterized protein</fullName>
    </submittedName>
</protein>
<reference evidence="1" key="4">
    <citation type="submission" date="2019-03" db="UniProtKB">
        <authorList>
            <consortium name="EnsemblPlants"/>
        </authorList>
    </citation>
    <scope>IDENTIFICATION</scope>
</reference>
<reference evidence="1" key="3">
    <citation type="journal article" date="2017" name="Nature">
        <title>Genome sequence of the progenitor of the wheat D genome Aegilops tauschii.</title>
        <authorList>
            <person name="Luo M.C."/>
            <person name="Gu Y.Q."/>
            <person name="Puiu D."/>
            <person name="Wang H."/>
            <person name="Twardziok S.O."/>
            <person name="Deal K.R."/>
            <person name="Huo N."/>
            <person name="Zhu T."/>
            <person name="Wang L."/>
            <person name="Wang Y."/>
            <person name="McGuire P.E."/>
            <person name="Liu S."/>
            <person name="Long H."/>
            <person name="Ramasamy R.K."/>
            <person name="Rodriguez J.C."/>
            <person name="Van S.L."/>
            <person name="Yuan L."/>
            <person name="Wang Z."/>
            <person name="Xia Z."/>
            <person name="Xiao L."/>
            <person name="Anderson O.D."/>
            <person name="Ouyang S."/>
            <person name="Liang Y."/>
            <person name="Zimin A.V."/>
            <person name="Pertea G."/>
            <person name="Qi P."/>
            <person name="Bennetzen J.L."/>
            <person name="Dai X."/>
            <person name="Dawson M.W."/>
            <person name="Muller H.G."/>
            <person name="Kugler K."/>
            <person name="Rivarola-Duarte L."/>
            <person name="Spannagl M."/>
            <person name="Mayer K.F.X."/>
            <person name="Lu F.H."/>
            <person name="Bevan M.W."/>
            <person name="Leroy P."/>
            <person name="Li P."/>
            <person name="You F.M."/>
            <person name="Sun Q."/>
            <person name="Liu Z."/>
            <person name="Lyons E."/>
            <person name="Wicker T."/>
            <person name="Salzberg S.L."/>
            <person name="Devos K.M."/>
            <person name="Dvorak J."/>
        </authorList>
    </citation>
    <scope>NUCLEOTIDE SEQUENCE [LARGE SCALE GENOMIC DNA]</scope>
    <source>
        <strain evidence="1">cv. AL8/78</strain>
    </source>
</reference>
<proteinExistence type="predicted"/>
<reference evidence="2" key="2">
    <citation type="journal article" date="2017" name="Nat. Plants">
        <title>The Aegilops tauschii genome reveals multiple impacts of transposons.</title>
        <authorList>
            <person name="Zhao G."/>
            <person name="Zou C."/>
            <person name="Li K."/>
            <person name="Wang K."/>
            <person name="Li T."/>
            <person name="Gao L."/>
            <person name="Zhang X."/>
            <person name="Wang H."/>
            <person name="Yang Z."/>
            <person name="Liu X."/>
            <person name="Jiang W."/>
            <person name="Mao L."/>
            <person name="Kong X."/>
            <person name="Jiao Y."/>
            <person name="Jia J."/>
        </authorList>
    </citation>
    <scope>NUCLEOTIDE SEQUENCE [LARGE SCALE GENOMIC DNA]</scope>
    <source>
        <strain evidence="2">cv. AL8/78</strain>
    </source>
</reference>
<accession>A0A453BGF8</accession>
<reference evidence="1" key="5">
    <citation type="journal article" date="2021" name="G3 (Bethesda)">
        <title>Aegilops tauschii genome assembly Aet v5.0 features greater sequence contiguity and improved annotation.</title>
        <authorList>
            <person name="Wang L."/>
            <person name="Zhu T."/>
            <person name="Rodriguez J.C."/>
            <person name="Deal K.R."/>
            <person name="Dubcovsky J."/>
            <person name="McGuire P.E."/>
            <person name="Lux T."/>
            <person name="Spannagl M."/>
            <person name="Mayer K.F.X."/>
            <person name="Baldrich P."/>
            <person name="Meyers B.C."/>
            <person name="Huo N."/>
            <person name="Gu Y.Q."/>
            <person name="Zhou H."/>
            <person name="Devos K.M."/>
            <person name="Bennetzen J.L."/>
            <person name="Unver T."/>
            <person name="Budak H."/>
            <person name="Gulick P.J."/>
            <person name="Galiba G."/>
            <person name="Kalapos B."/>
            <person name="Nelson D.R."/>
            <person name="Li P."/>
            <person name="You F.M."/>
            <person name="Luo M.C."/>
            <person name="Dvorak J."/>
        </authorList>
    </citation>
    <scope>NUCLEOTIDE SEQUENCE [LARGE SCALE GENOMIC DNA]</scope>
    <source>
        <strain evidence="1">cv. AL8/78</strain>
    </source>
</reference>
<name>A0A453BGF8_AEGTS</name>
<reference evidence="2" key="1">
    <citation type="journal article" date="2014" name="Science">
        <title>Ancient hybridizations among the ancestral genomes of bread wheat.</title>
        <authorList>
            <consortium name="International Wheat Genome Sequencing Consortium,"/>
            <person name="Marcussen T."/>
            <person name="Sandve S.R."/>
            <person name="Heier L."/>
            <person name="Spannagl M."/>
            <person name="Pfeifer M."/>
            <person name="Jakobsen K.S."/>
            <person name="Wulff B.B."/>
            <person name="Steuernagel B."/>
            <person name="Mayer K.F."/>
            <person name="Olsen O.A."/>
        </authorList>
    </citation>
    <scope>NUCLEOTIDE SEQUENCE [LARGE SCALE GENOMIC DNA]</scope>
    <source>
        <strain evidence="2">cv. AL8/78</strain>
    </source>
</reference>
<evidence type="ECO:0000313" key="1">
    <source>
        <dbReference type="EnsemblPlants" id="AET2Gv20495500.1"/>
    </source>
</evidence>
<dbReference type="Proteomes" id="UP000015105">
    <property type="component" value="Chromosome 2D"/>
</dbReference>